<protein>
    <submittedName>
        <fullName evidence="1">Uncharacterized protein</fullName>
    </submittedName>
</protein>
<evidence type="ECO:0000313" key="2">
    <source>
        <dbReference type="Proteomes" id="UP000215914"/>
    </source>
</evidence>
<dbReference type="EMBL" id="CM007893">
    <property type="protein sequence ID" value="OTG29763.1"/>
    <property type="molecule type" value="Genomic_DNA"/>
</dbReference>
<keyword evidence="2" id="KW-1185">Reference proteome</keyword>
<organism evidence="1 2">
    <name type="scientific">Helianthus annuus</name>
    <name type="common">Common sunflower</name>
    <dbReference type="NCBI Taxonomy" id="4232"/>
    <lineage>
        <taxon>Eukaryota</taxon>
        <taxon>Viridiplantae</taxon>
        <taxon>Streptophyta</taxon>
        <taxon>Embryophyta</taxon>
        <taxon>Tracheophyta</taxon>
        <taxon>Spermatophyta</taxon>
        <taxon>Magnoliopsida</taxon>
        <taxon>eudicotyledons</taxon>
        <taxon>Gunneridae</taxon>
        <taxon>Pentapetalae</taxon>
        <taxon>asterids</taxon>
        <taxon>campanulids</taxon>
        <taxon>Asterales</taxon>
        <taxon>Asteraceae</taxon>
        <taxon>Asteroideae</taxon>
        <taxon>Heliantheae alliance</taxon>
        <taxon>Heliantheae</taxon>
        <taxon>Helianthus</taxon>
    </lineage>
</organism>
<sequence length="57" mass="6584">MELSSLTTFRTAEFLSIMVVTCHEVIFGETQATSFLWVKCISKLQGMGRDRWKKNNL</sequence>
<proteinExistence type="predicted"/>
<reference evidence="2" key="1">
    <citation type="journal article" date="2017" name="Nature">
        <title>The sunflower genome provides insights into oil metabolism, flowering and Asterid evolution.</title>
        <authorList>
            <person name="Badouin H."/>
            <person name="Gouzy J."/>
            <person name="Grassa C.J."/>
            <person name="Murat F."/>
            <person name="Staton S.E."/>
            <person name="Cottret L."/>
            <person name="Lelandais-Briere C."/>
            <person name="Owens G.L."/>
            <person name="Carrere S."/>
            <person name="Mayjonade B."/>
            <person name="Legrand L."/>
            <person name="Gill N."/>
            <person name="Kane N.C."/>
            <person name="Bowers J.E."/>
            <person name="Hubner S."/>
            <person name="Bellec A."/>
            <person name="Berard A."/>
            <person name="Berges H."/>
            <person name="Blanchet N."/>
            <person name="Boniface M.C."/>
            <person name="Brunel D."/>
            <person name="Catrice O."/>
            <person name="Chaidir N."/>
            <person name="Claudel C."/>
            <person name="Donnadieu C."/>
            <person name="Faraut T."/>
            <person name="Fievet G."/>
            <person name="Helmstetter N."/>
            <person name="King M."/>
            <person name="Knapp S.J."/>
            <person name="Lai Z."/>
            <person name="Le Paslier M.C."/>
            <person name="Lippi Y."/>
            <person name="Lorenzon L."/>
            <person name="Mandel J.R."/>
            <person name="Marage G."/>
            <person name="Marchand G."/>
            <person name="Marquand E."/>
            <person name="Bret-Mestries E."/>
            <person name="Morien E."/>
            <person name="Nambeesan S."/>
            <person name="Nguyen T."/>
            <person name="Pegot-Espagnet P."/>
            <person name="Pouilly N."/>
            <person name="Raftis F."/>
            <person name="Sallet E."/>
            <person name="Schiex T."/>
            <person name="Thomas J."/>
            <person name="Vandecasteele C."/>
            <person name="Vares D."/>
            <person name="Vear F."/>
            <person name="Vautrin S."/>
            <person name="Crespi M."/>
            <person name="Mangin B."/>
            <person name="Burke J.M."/>
            <person name="Salse J."/>
            <person name="Munos S."/>
            <person name="Vincourt P."/>
            <person name="Rieseberg L.H."/>
            <person name="Langlade N.B."/>
        </authorList>
    </citation>
    <scope>NUCLEOTIDE SEQUENCE [LARGE SCALE GENOMIC DNA]</scope>
    <source>
        <strain evidence="2">cv. SF193</strain>
    </source>
</reference>
<accession>A0A251V3D8</accession>
<evidence type="ECO:0000313" key="1">
    <source>
        <dbReference type="EMBL" id="OTG29763.1"/>
    </source>
</evidence>
<gene>
    <name evidence="1" type="ORF">HannXRQ_Chr04g0125761</name>
</gene>
<dbReference type="InParanoid" id="A0A251V3D8"/>
<dbReference type="Proteomes" id="UP000215914">
    <property type="component" value="Chromosome 4"/>
</dbReference>
<name>A0A251V3D8_HELAN</name>
<dbReference type="AlphaFoldDB" id="A0A251V3D8"/>